<dbReference type="EMBL" id="SMGD01000012">
    <property type="protein sequence ID" value="TCK57747.1"/>
    <property type="molecule type" value="Genomic_DNA"/>
</dbReference>
<feature type="domain" description="Alpha-glycerophosphate oxidase C-terminal" evidence="8">
    <location>
        <begin position="381"/>
        <end position="486"/>
    </location>
</feature>
<evidence type="ECO:0000256" key="5">
    <source>
        <dbReference type="ARBA" id="ARBA00023002"/>
    </source>
</evidence>
<protein>
    <recommendedName>
        <fullName evidence="6">Glycerol-3-phosphate dehydrogenase</fullName>
        <ecNumber evidence="6">1.1.5.3</ecNumber>
    </recommendedName>
</protein>
<gene>
    <name evidence="9" type="ORF">EV690_1441</name>
</gene>
<keyword evidence="4" id="KW-0274">FAD</keyword>
<dbReference type="PANTHER" id="PTHR11985">
    <property type="entry name" value="GLYCEROL-3-PHOSPHATE DEHYDROGENASE"/>
    <property type="match status" value="1"/>
</dbReference>
<dbReference type="GO" id="GO:0004368">
    <property type="term" value="F:glycerol-3-phosphate dehydrogenase (quinone) activity"/>
    <property type="evidence" value="ECO:0007669"/>
    <property type="project" value="UniProtKB-EC"/>
</dbReference>
<dbReference type="OrthoDB" id="9766796at2"/>
<dbReference type="PRINTS" id="PR01001">
    <property type="entry name" value="FADG3PDH"/>
</dbReference>
<comment type="cofactor">
    <cofactor evidence="1 6">
        <name>FAD</name>
        <dbReference type="ChEBI" id="CHEBI:57692"/>
    </cofactor>
</comment>
<evidence type="ECO:0000256" key="1">
    <source>
        <dbReference type="ARBA" id="ARBA00001974"/>
    </source>
</evidence>
<dbReference type="NCBIfam" id="NF008899">
    <property type="entry name" value="PRK12266.1"/>
    <property type="match status" value="1"/>
</dbReference>
<dbReference type="SUPFAM" id="SSF51905">
    <property type="entry name" value="FAD/NAD(P)-binding domain"/>
    <property type="match status" value="1"/>
</dbReference>
<keyword evidence="10" id="KW-1185">Reference proteome</keyword>
<evidence type="ECO:0000259" key="8">
    <source>
        <dbReference type="Pfam" id="PF16901"/>
    </source>
</evidence>
<dbReference type="SUPFAM" id="SSF54373">
    <property type="entry name" value="FAD-linked reductases, C-terminal domain"/>
    <property type="match status" value="1"/>
</dbReference>
<dbReference type="InterPro" id="IPR031656">
    <property type="entry name" value="DAO_C"/>
</dbReference>
<organism evidence="9 10">
    <name type="scientific">Celerinatantimonas diazotrophica</name>
    <dbReference type="NCBI Taxonomy" id="412034"/>
    <lineage>
        <taxon>Bacteria</taxon>
        <taxon>Pseudomonadati</taxon>
        <taxon>Pseudomonadota</taxon>
        <taxon>Gammaproteobacteria</taxon>
        <taxon>Celerinatantimonadaceae</taxon>
        <taxon>Celerinatantimonas</taxon>
    </lineage>
</organism>
<dbReference type="EC" id="1.1.5.3" evidence="6"/>
<dbReference type="InterPro" id="IPR000447">
    <property type="entry name" value="G3P_DH_FAD-dep"/>
</dbReference>
<feature type="domain" description="FAD dependent oxidoreductase" evidence="7">
    <location>
        <begin position="7"/>
        <end position="326"/>
    </location>
</feature>
<dbReference type="PANTHER" id="PTHR11985:SF15">
    <property type="entry name" value="GLYCEROL-3-PHOSPHATE DEHYDROGENASE, MITOCHONDRIAL"/>
    <property type="match status" value="1"/>
</dbReference>
<keyword evidence="3 6" id="KW-0285">Flavoprotein</keyword>
<dbReference type="Gene3D" id="3.30.9.10">
    <property type="entry name" value="D-Amino Acid Oxidase, subunit A, domain 2"/>
    <property type="match status" value="1"/>
</dbReference>
<sequence>MAIHEYDLVVIGGGINGSGIAADAAERGLKVALFEAKDFASATSSASSKLVHGGLRYLEHYEFRLVREALGEREVLLKKAPHLITPMRFRLPHRPHLRPAWMIRIGLFLYDHLAKRVTLPASCGIRFNPHTSALQSQIRKGFEYSDGWVDDSRLVVANLLHARELGADVYNYTPCVSASRENGQWLVTVQDERSGETSQVRAKALVNAGGPWVKSIFDEQLKLSSPRSIRMIQGSHILVPQIHKEKCAYILQNEDRRIVFVIPYLDKYSLIGTTDLEYKGDPRQVHINESEIEYLCNVVNKHFKHNIRREEIIWSYSGVRPLCEDESDSPQAITRDYTLELQDEHGAAPLVSVFGGKLTTFRKLSEAAVDKLRHYLHCGHCQSQKSILPGGDCDPEQLSSQLQSDYPFLSQANCRRIAHAYGSNASHWLDGAQKKEDLGQWFGEQLSQREVDYLVEHEWAMSTDDILWRRTKLGIITEQADVNALTDYLTKDVQGAHANVEPIARVG</sequence>
<dbReference type="Pfam" id="PF16901">
    <property type="entry name" value="DAO_C"/>
    <property type="match status" value="1"/>
</dbReference>
<dbReference type="Pfam" id="PF01266">
    <property type="entry name" value="DAO"/>
    <property type="match status" value="1"/>
</dbReference>
<evidence type="ECO:0000313" key="10">
    <source>
        <dbReference type="Proteomes" id="UP000295565"/>
    </source>
</evidence>
<evidence type="ECO:0000259" key="7">
    <source>
        <dbReference type="Pfam" id="PF01266"/>
    </source>
</evidence>
<dbReference type="Gene3D" id="6.10.250.1890">
    <property type="match status" value="1"/>
</dbReference>
<dbReference type="GO" id="GO:0009331">
    <property type="term" value="C:glycerol-3-phosphate dehydrogenase (FAD) complex"/>
    <property type="evidence" value="ECO:0007669"/>
    <property type="project" value="UniProtKB-UniRule"/>
</dbReference>
<comment type="caution">
    <text evidence="9">The sequence shown here is derived from an EMBL/GenBank/DDBJ whole genome shotgun (WGS) entry which is preliminary data.</text>
</comment>
<keyword evidence="5 6" id="KW-0560">Oxidoreductase</keyword>
<dbReference type="InterPro" id="IPR006076">
    <property type="entry name" value="FAD-dep_OxRdtase"/>
</dbReference>
<dbReference type="PROSITE" id="PS00977">
    <property type="entry name" value="FAD_G3PDH_1"/>
    <property type="match status" value="1"/>
</dbReference>
<proteinExistence type="inferred from homology"/>
<dbReference type="InterPro" id="IPR036188">
    <property type="entry name" value="FAD/NAD-bd_sf"/>
</dbReference>
<reference evidence="9 10" key="1">
    <citation type="submission" date="2019-03" db="EMBL/GenBank/DDBJ databases">
        <title>Genomic Encyclopedia of Type Strains, Phase IV (KMG-IV): sequencing the most valuable type-strain genomes for metagenomic binning, comparative biology and taxonomic classification.</title>
        <authorList>
            <person name="Goeker M."/>
        </authorList>
    </citation>
    <scope>NUCLEOTIDE SEQUENCE [LARGE SCALE GENOMIC DNA]</scope>
    <source>
        <strain evidence="9 10">DSM 18577</strain>
    </source>
</reference>
<evidence type="ECO:0000313" key="9">
    <source>
        <dbReference type="EMBL" id="TCK57747.1"/>
    </source>
</evidence>
<evidence type="ECO:0000256" key="3">
    <source>
        <dbReference type="ARBA" id="ARBA00022630"/>
    </source>
</evidence>
<accession>A0A4R1K1S0</accession>
<dbReference type="GO" id="GO:0046168">
    <property type="term" value="P:glycerol-3-phosphate catabolic process"/>
    <property type="evidence" value="ECO:0007669"/>
    <property type="project" value="TreeGrafter"/>
</dbReference>
<dbReference type="InterPro" id="IPR038299">
    <property type="entry name" value="DAO_C_sf"/>
</dbReference>
<name>A0A4R1K1S0_9GAMM</name>
<comment type="catalytic activity">
    <reaction evidence="6">
        <text>a quinone + sn-glycerol 3-phosphate = dihydroxyacetone phosphate + a quinol</text>
        <dbReference type="Rhea" id="RHEA:18977"/>
        <dbReference type="ChEBI" id="CHEBI:24646"/>
        <dbReference type="ChEBI" id="CHEBI:57597"/>
        <dbReference type="ChEBI" id="CHEBI:57642"/>
        <dbReference type="ChEBI" id="CHEBI:132124"/>
        <dbReference type="EC" id="1.1.5.3"/>
    </reaction>
</comment>
<comment type="similarity">
    <text evidence="2 6">Belongs to the FAD-dependent glycerol-3-phosphate dehydrogenase family.</text>
</comment>
<evidence type="ECO:0000256" key="2">
    <source>
        <dbReference type="ARBA" id="ARBA00007330"/>
    </source>
</evidence>
<dbReference type="Gene3D" id="1.10.8.870">
    <property type="entry name" value="Alpha-glycerophosphate oxidase, cap domain"/>
    <property type="match status" value="1"/>
</dbReference>
<evidence type="ECO:0000256" key="4">
    <source>
        <dbReference type="ARBA" id="ARBA00022827"/>
    </source>
</evidence>
<dbReference type="AlphaFoldDB" id="A0A4R1K1S0"/>
<dbReference type="Gene3D" id="3.50.50.60">
    <property type="entry name" value="FAD/NAD(P)-binding domain"/>
    <property type="match status" value="1"/>
</dbReference>
<evidence type="ECO:0000256" key="6">
    <source>
        <dbReference type="RuleBase" id="RU361217"/>
    </source>
</evidence>
<dbReference type="NCBIfam" id="NF009906">
    <property type="entry name" value="PRK13369.1"/>
    <property type="match status" value="1"/>
</dbReference>
<dbReference type="RefSeq" id="WP_131912294.1">
    <property type="nucleotide sequence ID" value="NZ_OU594967.1"/>
</dbReference>
<dbReference type="Proteomes" id="UP000295565">
    <property type="component" value="Unassembled WGS sequence"/>
</dbReference>